<organism evidence="1 2">
    <name type="scientific">Peronosclerospora sorghi</name>
    <dbReference type="NCBI Taxonomy" id="230839"/>
    <lineage>
        <taxon>Eukaryota</taxon>
        <taxon>Sar</taxon>
        <taxon>Stramenopiles</taxon>
        <taxon>Oomycota</taxon>
        <taxon>Peronosporomycetes</taxon>
        <taxon>Peronosporales</taxon>
        <taxon>Peronosporaceae</taxon>
        <taxon>Peronosclerospora</taxon>
    </lineage>
</organism>
<gene>
    <name evidence="1" type="ORF">PsorP6_010643</name>
</gene>
<protein>
    <submittedName>
        <fullName evidence="1">Uncharacterized protein</fullName>
    </submittedName>
</protein>
<keyword evidence="2" id="KW-1185">Reference proteome</keyword>
<dbReference type="Proteomes" id="UP001163321">
    <property type="component" value="Chromosome 6"/>
</dbReference>
<sequence length="172" mass="19566">MYITQARLLLRSHRFTLTKHPPAFVMVDKCTPLHQIQFTGRLFTVTKKVASTDHKDTSKNAVMTEVSDSDCEPHSEDRSDCEPHSEDRSDSSSNDLNSIEDIETDSPIEKKSLSLDDWESKFSIDINPGDCASTRIRWAKSILFTIADPQVDLQKFPPFQKVISRCVFGKFL</sequence>
<evidence type="ECO:0000313" key="2">
    <source>
        <dbReference type="Proteomes" id="UP001163321"/>
    </source>
</evidence>
<accession>A0ACC0VTZ7</accession>
<comment type="caution">
    <text evidence="1">The sequence shown here is derived from an EMBL/GenBank/DDBJ whole genome shotgun (WGS) entry which is preliminary data.</text>
</comment>
<proteinExistence type="predicted"/>
<evidence type="ECO:0000313" key="1">
    <source>
        <dbReference type="EMBL" id="KAI9909810.1"/>
    </source>
</evidence>
<name>A0ACC0VTZ7_9STRA</name>
<reference evidence="1 2" key="1">
    <citation type="journal article" date="2022" name="bioRxiv">
        <title>The genome of the oomycete Peronosclerospora sorghi, a cosmopolitan pathogen of maize and sorghum, is inflated with dispersed pseudogenes.</title>
        <authorList>
            <person name="Fletcher K."/>
            <person name="Martin F."/>
            <person name="Isakeit T."/>
            <person name="Cavanaugh K."/>
            <person name="Magill C."/>
            <person name="Michelmore R."/>
        </authorList>
    </citation>
    <scope>NUCLEOTIDE SEQUENCE [LARGE SCALE GENOMIC DNA]</scope>
    <source>
        <strain evidence="1">P6</strain>
    </source>
</reference>
<dbReference type="EMBL" id="CM047585">
    <property type="protein sequence ID" value="KAI9909810.1"/>
    <property type="molecule type" value="Genomic_DNA"/>
</dbReference>